<reference evidence="2 3" key="1">
    <citation type="submission" date="2015-02" db="EMBL/GenBank/DDBJ databases">
        <title>Draft genome sequences of ten Microbacterium spp. with emphasis on heavy metal contaminated environments.</title>
        <authorList>
            <person name="Corretto E."/>
        </authorList>
    </citation>
    <scope>NUCLEOTIDE SEQUENCE [LARGE SCALE GENOMIC DNA]</scope>
    <source>
        <strain evidence="2 3">BEL163</strain>
    </source>
</reference>
<evidence type="ECO:0000313" key="3">
    <source>
        <dbReference type="Proteomes" id="UP000033725"/>
    </source>
</evidence>
<evidence type="ECO:0000256" key="1">
    <source>
        <dbReference type="SAM" id="Phobius"/>
    </source>
</evidence>
<dbReference type="PATRIC" id="fig|82380.10.peg.3022"/>
<gene>
    <name evidence="2" type="ORF">RN51_03014</name>
</gene>
<proteinExistence type="predicted"/>
<dbReference type="Proteomes" id="UP000033725">
    <property type="component" value="Unassembled WGS sequence"/>
</dbReference>
<protein>
    <submittedName>
        <fullName evidence="2">Uncharacterized protein</fullName>
    </submittedName>
</protein>
<evidence type="ECO:0000313" key="2">
    <source>
        <dbReference type="EMBL" id="KJL19671.1"/>
    </source>
</evidence>
<dbReference type="AlphaFoldDB" id="A0A0F0KK92"/>
<dbReference type="RefSeq" id="WP_045264835.1">
    <property type="nucleotide sequence ID" value="NZ_JYIV01000029.1"/>
</dbReference>
<sequence length="147" mass="15724">MGFSALGLALSLAVFAPTLLLVWFPARPAIEKVVVPRGVEVLERSGQALCVTVPVITEGARVLWWWSIPVGLFIVAYWALWARFLVTGRRRTSLFAPVLGVPVPMALFPVGAFLAGAAWLQNPWIAIAAAVLAAGHIPSSLIAAKSR</sequence>
<dbReference type="EMBL" id="JYIV01000029">
    <property type="protein sequence ID" value="KJL19671.1"/>
    <property type="molecule type" value="Genomic_DNA"/>
</dbReference>
<accession>A0A0F0KK92</accession>
<feature type="transmembrane region" description="Helical" evidence="1">
    <location>
        <begin position="94"/>
        <end position="118"/>
    </location>
</feature>
<keyword evidence="1" id="KW-1133">Transmembrane helix</keyword>
<dbReference type="OrthoDB" id="5071496at2"/>
<comment type="caution">
    <text evidence="2">The sequence shown here is derived from an EMBL/GenBank/DDBJ whole genome shotgun (WGS) entry which is preliminary data.</text>
</comment>
<feature type="transmembrane region" description="Helical" evidence="1">
    <location>
        <begin position="124"/>
        <end position="144"/>
    </location>
</feature>
<keyword evidence="1" id="KW-0812">Transmembrane</keyword>
<keyword evidence="1" id="KW-0472">Membrane</keyword>
<organism evidence="2 3">
    <name type="scientific">Microbacterium oxydans</name>
    <dbReference type="NCBI Taxonomy" id="82380"/>
    <lineage>
        <taxon>Bacteria</taxon>
        <taxon>Bacillati</taxon>
        <taxon>Actinomycetota</taxon>
        <taxon>Actinomycetes</taxon>
        <taxon>Micrococcales</taxon>
        <taxon>Microbacteriaceae</taxon>
        <taxon>Microbacterium</taxon>
    </lineage>
</organism>
<name>A0A0F0KK92_9MICO</name>
<feature type="transmembrane region" description="Helical" evidence="1">
    <location>
        <begin position="63"/>
        <end position="82"/>
    </location>
</feature>